<dbReference type="AlphaFoldDB" id="A0A3A8QS97"/>
<keyword evidence="1" id="KW-0805">Transcription regulation</keyword>
<dbReference type="EMBL" id="RAWM01000047">
    <property type="protein sequence ID" value="RKH67762.1"/>
    <property type="molecule type" value="Genomic_DNA"/>
</dbReference>
<accession>A0A3A8QS97</accession>
<dbReference type="PROSITE" id="PS01124">
    <property type="entry name" value="HTH_ARAC_FAMILY_2"/>
    <property type="match status" value="1"/>
</dbReference>
<dbReference type="PROSITE" id="PS00041">
    <property type="entry name" value="HTH_ARAC_FAMILY_1"/>
    <property type="match status" value="1"/>
</dbReference>
<dbReference type="InterPro" id="IPR050204">
    <property type="entry name" value="AraC_XylS_family_regulators"/>
</dbReference>
<keyword evidence="6" id="KW-1185">Reference proteome</keyword>
<keyword evidence="3" id="KW-0804">Transcription</keyword>
<protein>
    <submittedName>
        <fullName evidence="5">AraC family transcriptional regulator</fullName>
    </submittedName>
</protein>
<dbReference type="GO" id="GO:0043565">
    <property type="term" value="F:sequence-specific DNA binding"/>
    <property type="evidence" value="ECO:0007669"/>
    <property type="project" value="InterPro"/>
</dbReference>
<dbReference type="PANTHER" id="PTHR46796:SF14">
    <property type="entry name" value="TRANSCRIPTIONAL REGULATORY PROTEIN"/>
    <property type="match status" value="1"/>
</dbReference>
<dbReference type="Proteomes" id="UP000282656">
    <property type="component" value="Unassembled WGS sequence"/>
</dbReference>
<keyword evidence="2" id="KW-0238">DNA-binding</keyword>
<organism evidence="5 6">
    <name type="scientific">Corallococcus interemptor</name>
    <dbReference type="NCBI Taxonomy" id="2316720"/>
    <lineage>
        <taxon>Bacteria</taxon>
        <taxon>Pseudomonadati</taxon>
        <taxon>Myxococcota</taxon>
        <taxon>Myxococcia</taxon>
        <taxon>Myxococcales</taxon>
        <taxon>Cystobacterineae</taxon>
        <taxon>Myxococcaceae</taxon>
        <taxon>Corallococcus</taxon>
    </lineage>
</organism>
<evidence type="ECO:0000256" key="2">
    <source>
        <dbReference type="ARBA" id="ARBA00023125"/>
    </source>
</evidence>
<comment type="caution">
    <text evidence="5">The sequence shown here is derived from an EMBL/GenBank/DDBJ whole genome shotgun (WGS) entry which is preliminary data.</text>
</comment>
<proteinExistence type="predicted"/>
<reference evidence="6" key="1">
    <citation type="submission" date="2018-09" db="EMBL/GenBank/DDBJ databases">
        <authorList>
            <person name="Livingstone P.G."/>
            <person name="Whitworth D.E."/>
        </authorList>
    </citation>
    <scope>NUCLEOTIDE SEQUENCE [LARGE SCALE GENOMIC DNA]</scope>
    <source>
        <strain evidence="6">AB047A</strain>
    </source>
</reference>
<evidence type="ECO:0000256" key="1">
    <source>
        <dbReference type="ARBA" id="ARBA00023015"/>
    </source>
</evidence>
<dbReference type="SUPFAM" id="SSF46689">
    <property type="entry name" value="Homeodomain-like"/>
    <property type="match status" value="2"/>
</dbReference>
<dbReference type="InterPro" id="IPR009057">
    <property type="entry name" value="Homeodomain-like_sf"/>
</dbReference>
<dbReference type="Gene3D" id="1.10.10.60">
    <property type="entry name" value="Homeodomain-like"/>
    <property type="match status" value="1"/>
</dbReference>
<dbReference type="PRINTS" id="PR00032">
    <property type="entry name" value="HTHARAC"/>
</dbReference>
<dbReference type="InterPro" id="IPR018062">
    <property type="entry name" value="HTH_AraC-typ_CS"/>
</dbReference>
<evidence type="ECO:0000259" key="4">
    <source>
        <dbReference type="PROSITE" id="PS01124"/>
    </source>
</evidence>
<name>A0A3A8QS97_9BACT</name>
<dbReference type="InterPro" id="IPR020449">
    <property type="entry name" value="Tscrpt_reg_AraC-type_HTH"/>
</dbReference>
<dbReference type="GO" id="GO:0003700">
    <property type="term" value="F:DNA-binding transcription factor activity"/>
    <property type="evidence" value="ECO:0007669"/>
    <property type="project" value="InterPro"/>
</dbReference>
<evidence type="ECO:0000256" key="3">
    <source>
        <dbReference type="ARBA" id="ARBA00023163"/>
    </source>
</evidence>
<dbReference type="PANTHER" id="PTHR46796">
    <property type="entry name" value="HTH-TYPE TRANSCRIPTIONAL ACTIVATOR RHAS-RELATED"/>
    <property type="match status" value="1"/>
</dbReference>
<gene>
    <name evidence="5" type="ORF">D7X96_18820</name>
</gene>
<dbReference type="SMART" id="SM00342">
    <property type="entry name" value="HTH_ARAC"/>
    <property type="match status" value="1"/>
</dbReference>
<dbReference type="Pfam" id="PF12833">
    <property type="entry name" value="HTH_18"/>
    <property type="match status" value="1"/>
</dbReference>
<feature type="domain" description="HTH araC/xylS-type" evidence="4">
    <location>
        <begin position="222"/>
        <end position="321"/>
    </location>
</feature>
<dbReference type="InterPro" id="IPR018060">
    <property type="entry name" value="HTH_AraC"/>
</dbReference>
<evidence type="ECO:0000313" key="5">
    <source>
        <dbReference type="EMBL" id="RKH67762.1"/>
    </source>
</evidence>
<evidence type="ECO:0000313" key="6">
    <source>
        <dbReference type="Proteomes" id="UP000282656"/>
    </source>
</evidence>
<sequence length="333" mass="36280">MRACSKLSSSITRRQMSSRVTVVASVAMMPSPRLDMRAGWKVCTVAGLGKVDLTSARLLASGDGWRVREILCRSGPKDPIFEEQHAAVSVSAVLSGSFTYRSRNGRVLLTPGSVLLGERQASFCCGHEHGVGDRCVAFSFEPALMEEVARDLSGVTRTDFPTHRLPPLQRLAPLIADVQALAEQPGSRGAEELALRMAGAALSGIHEGSARPVTATEERRMADAVRWLEARLVEPLSLGALASELGMGRHHLLRTFRKVVGESPYSYILGRRLTLAAEHLRTDGTQRIADVAFACGFGDLSEFVRRFRTRFGVTPSAWRARARPGSVRTERVS</sequence>